<dbReference type="FunFam" id="3.40.50.12670:FF:000001">
    <property type="entry name" value="Carboxypeptidase"/>
    <property type="match status" value="1"/>
</dbReference>
<dbReference type="Gene3D" id="3.40.50.1820">
    <property type="entry name" value="alpha/beta hydrolase"/>
    <property type="match status" value="1"/>
</dbReference>
<organism evidence="5 6">
    <name type="scientific">Thalictrum thalictroides</name>
    <name type="common">Rue-anemone</name>
    <name type="synonym">Anemone thalictroides</name>
    <dbReference type="NCBI Taxonomy" id="46969"/>
    <lineage>
        <taxon>Eukaryota</taxon>
        <taxon>Viridiplantae</taxon>
        <taxon>Streptophyta</taxon>
        <taxon>Embryophyta</taxon>
        <taxon>Tracheophyta</taxon>
        <taxon>Spermatophyta</taxon>
        <taxon>Magnoliopsida</taxon>
        <taxon>Ranunculales</taxon>
        <taxon>Ranunculaceae</taxon>
        <taxon>Thalictroideae</taxon>
        <taxon>Thalictrum</taxon>
    </lineage>
</organism>
<evidence type="ECO:0000256" key="2">
    <source>
        <dbReference type="ARBA" id="ARBA00022729"/>
    </source>
</evidence>
<evidence type="ECO:0000256" key="3">
    <source>
        <dbReference type="ARBA" id="ARBA00023157"/>
    </source>
</evidence>
<protein>
    <submittedName>
        <fullName evidence="5">Serine carboxypeptidase-like</fullName>
    </submittedName>
</protein>
<gene>
    <name evidence="5" type="ORF">FRX31_013362</name>
</gene>
<reference evidence="5 6" key="1">
    <citation type="submission" date="2020-06" db="EMBL/GenBank/DDBJ databases">
        <title>Transcriptomic and genomic resources for Thalictrum thalictroides and T. hernandezii: Facilitating candidate gene discovery in an emerging model plant lineage.</title>
        <authorList>
            <person name="Arias T."/>
            <person name="Riano-Pachon D.M."/>
            <person name="Di Stilio V.S."/>
        </authorList>
    </citation>
    <scope>NUCLEOTIDE SEQUENCE [LARGE SCALE GENOMIC DNA]</scope>
    <source>
        <strain evidence="6">cv. WT478/WT964</strain>
        <tissue evidence="5">Leaves</tissue>
    </source>
</reference>
<dbReference type="Gene3D" id="3.40.50.12670">
    <property type="match status" value="1"/>
</dbReference>
<dbReference type="FunFam" id="3.40.50.11320:FF:000002">
    <property type="entry name" value="Carboxypeptidase"/>
    <property type="match status" value="1"/>
</dbReference>
<dbReference type="Proteomes" id="UP000554482">
    <property type="component" value="Unassembled WGS sequence"/>
</dbReference>
<keyword evidence="5" id="KW-0378">Hydrolase</keyword>
<dbReference type="PANTHER" id="PTHR11802">
    <property type="entry name" value="SERINE PROTEASE FAMILY S10 SERINE CARBOXYPEPTIDASE"/>
    <property type="match status" value="1"/>
</dbReference>
<dbReference type="PROSITE" id="PS00560">
    <property type="entry name" value="CARBOXYPEPT_SER_HIS"/>
    <property type="match status" value="1"/>
</dbReference>
<keyword evidence="6" id="KW-1185">Reference proteome</keyword>
<dbReference type="InterPro" id="IPR001563">
    <property type="entry name" value="Peptidase_S10"/>
</dbReference>
<dbReference type="GO" id="GO:0016747">
    <property type="term" value="F:acyltransferase activity, transferring groups other than amino-acyl groups"/>
    <property type="evidence" value="ECO:0007669"/>
    <property type="project" value="TreeGrafter"/>
</dbReference>
<name>A0A7J6WLQ8_THATH</name>
<dbReference type="InterPro" id="IPR029058">
    <property type="entry name" value="AB_hydrolase_fold"/>
</dbReference>
<dbReference type="GO" id="GO:0004185">
    <property type="term" value="F:serine-type carboxypeptidase activity"/>
    <property type="evidence" value="ECO:0007669"/>
    <property type="project" value="InterPro"/>
</dbReference>
<sequence>TLSQTIIKCLPGFDGELPFELETGYVSVDENDDAQYFYYFVKSERNPREDPLILWFDGGPGCSALCGFAFEIGPINFAKQESNGSLPSLVLNPYSWTKVSNVLFVDSPIGAGFSYSKTLQGSYSSDTIFAKQVYIFLKKWFIGHPDFLQNPLYIASLSYSGLIIPVIAQVISDGNEASEKPFVNLKFTSLSCCQYERTRSIDKPQPRTDRHVEENSQVQFAHRMGIISDELYESVKKNCREEYVNVDPSNSRCLKDIQAFKEFTSDLNTYHILEPYCLTELIEPDKMKRERIYVEAFPTLDSLGYPANNLVSERPMEGDDSLETNYATEIPLSPPLPKNPVHECRNYGYKHAYYWANNLSVQKALHVQQGTVKEWIRCNLDIPYYKEFTNTVSYYIQLSAKGYRSLIYNGDHDMMIPFVGTQEWIRSLNFSIEDEWRPWYVNGQVAGYTRMYSNNLTFATVKGGGHEVPMYKPKECLAMLERWISHNPL</sequence>
<dbReference type="PRINTS" id="PR00724">
    <property type="entry name" value="CRBOXYPTASEC"/>
</dbReference>
<keyword evidence="5" id="KW-0645">Protease</keyword>
<keyword evidence="5" id="KW-0121">Carboxypeptidase</keyword>
<feature type="non-terminal residue" evidence="5">
    <location>
        <position position="1"/>
    </location>
</feature>
<dbReference type="AlphaFoldDB" id="A0A7J6WLQ8"/>
<comment type="caution">
    <text evidence="5">The sequence shown here is derived from an EMBL/GenBank/DDBJ whole genome shotgun (WGS) entry which is preliminary data.</text>
</comment>
<keyword evidence="4" id="KW-0325">Glycoprotein</keyword>
<dbReference type="InterPro" id="IPR033124">
    <property type="entry name" value="Ser_caboxypep_his_AS"/>
</dbReference>
<dbReference type="EMBL" id="JABWDY010015165">
    <property type="protein sequence ID" value="KAF5197052.1"/>
    <property type="molecule type" value="Genomic_DNA"/>
</dbReference>
<evidence type="ECO:0000256" key="4">
    <source>
        <dbReference type="ARBA" id="ARBA00023180"/>
    </source>
</evidence>
<evidence type="ECO:0000313" key="6">
    <source>
        <dbReference type="Proteomes" id="UP000554482"/>
    </source>
</evidence>
<dbReference type="GO" id="GO:0006508">
    <property type="term" value="P:proteolysis"/>
    <property type="evidence" value="ECO:0007669"/>
    <property type="project" value="InterPro"/>
</dbReference>
<proteinExistence type="inferred from homology"/>
<evidence type="ECO:0000313" key="5">
    <source>
        <dbReference type="EMBL" id="KAF5197052.1"/>
    </source>
</evidence>
<dbReference type="OrthoDB" id="443318at2759"/>
<comment type="similarity">
    <text evidence="1">Belongs to the peptidase S10 family.</text>
</comment>
<accession>A0A7J6WLQ8</accession>
<dbReference type="FunFam" id="3.40.50.1820:FF:000072">
    <property type="entry name" value="Serine carboxypeptidase-like 19"/>
    <property type="match status" value="1"/>
</dbReference>
<dbReference type="GO" id="GO:0019748">
    <property type="term" value="P:secondary metabolic process"/>
    <property type="evidence" value="ECO:0007669"/>
    <property type="project" value="TreeGrafter"/>
</dbReference>
<dbReference type="Pfam" id="PF00450">
    <property type="entry name" value="Peptidase_S10"/>
    <property type="match status" value="1"/>
</dbReference>
<evidence type="ECO:0000256" key="1">
    <source>
        <dbReference type="ARBA" id="ARBA00009431"/>
    </source>
</evidence>
<keyword evidence="2" id="KW-0732">Signal</keyword>
<dbReference type="SUPFAM" id="SSF53474">
    <property type="entry name" value="alpha/beta-Hydrolases"/>
    <property type="match status" value="1"/>
</dbReference>
<keyword evidence="3" id="KW-1015">Disulfide bond</keyword>
<dbReference type="PANTHER" id="PTHR11802:SF29">
    <property type="entry name" value="SERINE CARBOXYPEPTIDASE-LIKE 19"/>
    <property type="match status" value="1"/>
</dbReference>